<protein>
    <submittedName>
        <fullName evidence="1">Uncharacterized protein</fullName>
    </submittedName>
</protein>
<sequence>MKTLSTENVKYFRDFPDSFSLSDMIYDNIYIGCQVPLRVL</sequence>
<dbReference type="STRING" id="1702221.AALO17_12970"/>
<dbReference type="Proteomes" id="UP000069771">
    <property type="component" value="Chromosome"/>
</dbReference>
<dbReference type="EMBL" id="CP011391">
    <property type="protein sequence ID" value="AMK54431.1"/>
    <property type="molecule type" value="Genomic_DNA"/>
</dbReference>
<accession>A0A140DUV4</accession>
<dbReference type="KEGG" id="fro:AALO17_12970"/>
<evidence type="ECO:0000313" key="1">
    <source>
        <dbReference type="EMBL" id="AMK54431.1"/>
    </source>
</evidence>
<proteinExistence type="predicted"/>
<gene>
    <name evidence="1" type="ORF">AALO17_12970</name>
</gene>
<keyword evidence="2" id="KW-1185">Reference proteome</keyword>
<organism evidence="1 2">
    <name type="scientific">Faecalibaculum rodentium</name>
    <dbReference type="NCBI Taxonomy" id="1702221"/>
    <lineage>
        <taxon>Bacteria</taxon>
        <taxon>Bacillati</taxon>
        <taxon>Bacillota</taxon>
        <taxon>Erysipelotrichia</taxon>
        <taxon>Erysipelotrichales</taxon>
        <taxon>Erysipelotrichaceae</taxon>
        <taxon>Faecalibaculum</taxon>
    </lineage>
</organism>
<reference evidence="1 2" key="1">
    <citation type="journal article" date="2016" name="Gut Pathog.">
        <title>Whole genome sequencing of "Faecalibaculum rodentium" ALO17, isolated from C57BL/6J laboratory mouse feces.</title>
        <authorList>
            <person name="Lim S."/>
            <person name="Chang D.H."/>
            <person name="Ahn S."/>
            <person name="Kim B.C."/>
        </authorList>
    </citation>
    <scope>NUCLEOTIDE SEQUENCE [LARGE SCALE GENOMIC DNA]</scope>
    <source>
        <strain evidence="1 2">Alo17</strain>
    </source>
</reference>
<evidence type="ECO:0000313" key="2">
    <source>
        <dbReference type="Proteomes" id="UP000069771"/>
    </source>
</evidence>
<dbReference type="AlphaFoldDB" id="A0A140DUV4"/>
<name>A0A140DUV4_9FIRM</name>